<dbReference type="GO" id="GO:0008270">
    <property type="term" value="F:zinc ion binding"/>
    <property type="evidence" value="ECO:0007669"/>
    <property type="project" value="UniProtKB-KW"/>
</dbReference>
<dbReference type="SMART" id="SM00249">
    <property type="entry name" value="PHD"/>
    <property type="match status" value="2"/>
</dbReference>
<dbReference type="InterPro" id="IPR011011">
    <property type="entry name" value="Znf_FYVE_PHD"/>
</dbReference>
<name>A0A3Q7Y9J9_CICAR</name>
<dbReference type="Gene3D" id="3.30.40.10">
    <property type="entry name" value="Zinc/RING finger domain, C3HC4 (zinc finger)"/>
    <property type="match status" value="1"/>
</dbReference>
<evidence type="ECO:0000313" key="7">
    <source>
        <dbReference type="Proteomes" id="UP000087171"/>
    </source>
</evidence>
<protein>
    <submittedName>
        <fullName evidence="8">Increased DNA methylation 1-like</fullName>
    </submittedName>
</protein>
<evidence type="ECO:0000313" key="8">
    <source>
        <dbReference type="RefSeq" id="XP_027188862.1"/>
    </source>
</evidence>
<dbReference type="STRING" id="3827.A0A3Q7Y9J9"/>
<dbReference type="KEGG" id="cam:105851815"/>
<feature type="domain" description="PHD-type" evidence="6">
    <location>
        <begin position="14"/>
        <end position="59"/>
    </location>
</feature>
<evidence type="ECO:0000256" key="2">
    <source>
        <dbReference type="ARBA" id="ARBA00022771"/>
    </source>
</evidence>
<proteinExistence type="predicted"/>
<dbReference type="GO" id="GO:0005634">
    <property type="term" value="C:nucleus"/>
    <property type="evidence" value="ECO:0007669"/>
    <property type="project" value="TreeGrafter"/>
</dbReference>
<dbReference type="GO" id="GO:0006357">
    <property type="term" value="P:regulation of transcription by RNA polymerase II"/>
    <property type="evidence" value="ECO:0007669"/>
    <property type="project" value="TreeGrafter"/>
</dbReference>
<evidence type="ECO:0000256" key="3">
    <source>
        <dbReference type="ARBA" id="ARBA00022833"/>
    </source>
</evidence>
<dbReference type="InterPro" id="IPR001965">
    <property type="entry name" value="Znf_PHD"/>
</dbReference>
<dbReference type="InterPro" id="IPR019787">
    <property type="entry name" value="Znf_PHD-finger"/>
</dbReference>
<keyword evidence="2 4" id="KW-0863">Zinc-finger</keyword>
<keyword evidence="3" id="KW-0862">Zinc</keyword>
<dbReference type="Proteomes" id="UP000087171">
    <property type="component" value="Chromosome Ca3"/>
</dbReference>
<organism evidence="7 8">
    <name type="scientific">Cicer arietinum</name>
    <name type="common">Chickpea</name>
    <name type="synonym">Garbanzo</name>
    <dbReference type="NCBI Taxonomy" id="3827"/>
    <lineage>
        <taxon>Eukaryota</taxon>
        <taxon>Viridiplantae</taxon>
        <taxon>Streptophyta</taxon>
        <taxon>Embryophyta</taxon>
        <taxon>Tracheophyta</taxon>
        <taxon>Spermatophyta</taxon>
        <taxon>Magnoliopsida</taxon>
        <taxon>eudicotyledons</taxon>
        <taxon>Gunneridae</taxon>
        <taxon>Pentapetalae</taxon>
        <taxon>rosids</taxon>
        <taxon>fabids</taxon>
        <taxon>Fabales</taxon>
        <taxon>Fabaceae</taxon>
        <taxon>Papilionoideae</taxon>
        <taxon>50 kb inversion clade</taxon>
        <taxon>NPAAA clade</taxon>
        <taxon>Hologalegina</taxon>
        <taxon>IRL clade</taxon>
        <taxon>Cicereae</taxon>
        <taxon>Cicer</taxon>
    </lineage>
</organism>
<dbReference type="RefSeq" id="XP_027188862.1">
    <property type="nucleotide sequence ID" value="XM_027333061.1"/>
</dbReference>
<dbReference type="Pfam" id="PF23209">
    <property type="entry name" value="IDM1_C"/>
    <property type="match status" value="1"/>
</dbReference>
<dbReference type="PROSITE" id="PS50016">
    <property type="entry name" value="ZF_PHD_2"/>
    <property type="match status" value="1"/>
</dbReference>
<evidence type="ECO:0000256" key="5">
    <source>
        <dbReference type="SAM" id="MobiDB-lite"/>
    </source>
</evidence>
<reference evidence="8" key="2">
    <citation type="submission" date="2025-08" db="UniProtKB">
        <authorList>
            <consortium name="RefSeq"/>
        </authorList>
    </citation>
    <scope>IDENTIFICATION</scope>
    <source>
        <tissue evidence="8">Etiolated seedlings</tissue>
    </source>
</reference>
<keyword evidence="7" id="KW-1185">Reference proteome</keyword>
<dbReference type="InterPro" id="IPR056511">
    <property type="entry name" value="IDM1_C"/>
</dbReference>
<evidence type="ECO:0000259" key="6">
    <source>
        <dbReference type="PROSITE" id="PS50016"/>
    </source>
</evidence>
<dbReference type="AlphaFoldDB" id="A0A3Q7Y9J9"/>
<dbReference type="Pfam" id="PF00628">
    <property type="entry name" value="PHD"/>
    <property type="match status" value="1"/>
</dbReference>
<dbReference type="GO" id="GO:0003714">
    <property type="term" value="F:transcription corepressor activity"/>
    <property type="evidence" value="ECO:0007669"/>
    <property type="project" value="InterPro"/>
</dbReference>
<feature type="compositionally biased region" description="Polar residues" evidence="5">
    <location>
        <begin position="406"/>
        <end position="421"/>
    </location>
</feature>
<sequence length="451" mass="51116">MKLSSQRQSEDPNYDICALCGYGGDLICCDSCPSSFHLTCLDMKELPLGDWNCGYCSCQYCSKIEKSVKRYTKNNPNDGLIVCLSCRKRYHKSCCDIYSCETVDSDYPFLCGKRCQQTLERLEMLVGVKHEIGSGYFCTFVSKSHLGSSASKMESREVNLKLVDALSIMDECFKPIFMDDKGKNIEMIPSILCSRRSNSPAVDYGGFFTVLLENEAETISVATIRIHAQGRAEMPFIGTRLTYRNQGMCRLLLNIIELTLSYLNVEMLVIPSASEVKETWISRFGFEPIDKITKLLMRNKNAVAFHGTDRLQKRIQRHNFCDTSLNFIEALNIDEITKQKVERPIVSESRVSVITEADEIIRKNDCAESSSNRKRRSSSKTVTNSEDCESEQASSKRAKLGLKETAQGNVGTDSISGVKTNDNFNGSRRRYCIRSENKRDLWKRMCVNPYL</sequence>
<feature type="region of interest" description="Disordered" evidence="5">
    <location>
        <begin position="366"/>
        <end position="421"/>
    </location>
</feature>
<dbReference type="InterPro" id="IPR042163">
    <property type="entry name" value="PHF12"/>
</dbReference>
<reference evidence="7" key="1">
    <citation type="journal article" date="2013" name="Nat. Biotechnol.">
        <title>Draft genome sequence of chickpea (Cicer arietinum) provides a resource for trait improvement.</title>
        <authorList>
            <person name="Varshney R.K."/>
            <person name="Song C."/>
            <person name="Saxena R.K."/>
            <person name="Azam S."/>
            <person name="Yu S."/>
            <person name="Sharpe A.G."/>
            <person name="Cannon S."/>
            <person name="Baek J."/>
            <person name="Rosen B.D."/>
            <person name="Tar'an B."/>
            <person name="Millan T."/>
            <person name="Zhang X."/>
            <person name="Ramsay L.D."/>
            <person name="Iwata A."/>
            <person name="Wang Y."/>
            <person name="Nelson W."/>
            <person name="Farmer A.D."/>
            <person name="Gaur P.M."/>
            <person name="Soderlund C."/>
            <person name="Penmetsa R.V."/>
            <person name="Xu C."/>
            <person name="Bharti A.K."/>
            <person name="He W."/>
            <person name="Winter P."/>
            <person name="Zhao S."/>
            <person name="Hane J.K."/>
            <person name="Carrasquilla-Garcia N."/>
            <person name="Condie J.A."/>
            <person name="Upadhyaya H.D."/>
            <person name="Luo M.C."/>
            <person name="Thudi M."/>
            <person name="Gowda C.L."/>
            <person name="Singh N.P."/>
            <person name="Lichtenzveig J."/>
            <person name="Gali K.K."/>
            <person name="Rubio J."/>
            <person name="Nadarajan N."/>
            <person name="Dolezel J."/>
            <person name="Bansal K.C."/>
            <person name="Xu X."/>
            <person name="Edwards D."/>
            <person name="Zhang G."/>
            <person name="Kahl G."/>
            <person name="Gil J."/>
            <person name="Singh K.B."/>
            <person name="Datta S.K."/>
            <person name="Jackson S.A."/>
            <person name="Wang J."/>
            <person name="Cook D.R."/>
        </authorList>
    </citation>
    <scope>NUCLEOTIDE SEQUENCE [LARGE SCALE GENOMIC DNA]</scope>
    <source>
        <strain evidence="7">cv. CDC Frontier</strain>
    </source>
</reference>
<dbReference type="OrthoDB" id="429143at2759"/>
<evidence type="ECO:0000256" key="1">
    <source>
        <dbReference type="ARBA" id="ARBA00022723"/>
    </source>
</evidence>
<dbReference type="InterPro" id="IPR013083">
    <property type="entry name" value="Znf_RING/FYVE/PHD"/>
</dbReference>
<dbReference type="PANTHER" id="PTHR46309:SF1">
    <property type="entry name" value="PHD FINGER PROTEIN 12"/>
    <property type="match status" value="1"/>
</dbReference>
<dbReference type="PANTHER" id="PTHR46309">
    <property type="entry name" value="PHD FINGER PROTEIN 12"/>
    <property type="match status" value="1"/>
</dbReference>
<dbReference type="SUPFAM" id="SSF57903">
    <property type="entry name" value="FYVE/PHD zinc finger"/>
    <property type="match status" value="1"/>
</dbReference>
<accession>A0A3Q7Y9J9</accession>
<keyword evidence="1" id="KW-0479">Metal-binding</keyword>
<evidence type="ECO:0000256" key="4">
    <source>
        <dbReference type="PROSITE-ProRule" id="PRU00146"/>
    </source>
</evidence>
<gene>
    <name evidence="8" type="primary">LOC105851815</name>
</gene>